<feature type="region of interest" description="Disordered" evidence="1">
    <location>
        <begin position="196"/>
        <end position="223"/>
    </location>
</feature>
<evidence type="ECO:0000313" key="2">
    <source>
        <dbReference type="EMBL" id="GAB1254578.1"/>
    </source>
</evidence>
<proteinExistence type="predicted"/>
<dbReference type="EMBL" id="BAAFSG010000001">
    <property type="protein sequence ID" value="GAB1254578.1"/>
    <property type="molecule type" value="Genomic_DNA"/>
</dbReference>
<feature type="compositionally biased region" description="Polar residues" evidence="1">
    <location>
        <begin position="214"/>
        <end position="223"/>
    </location>
</feature>
<protein>
    <recommendedName>
        <fullName evidence="4">Lipoprotein</fullName>
    </recommendedName>
</protein>
<reference evidence="2 3" key="1">
    <citation type="journal article" date="2025" name="Int. J. Syst. Evol. Microbiol.">
        <title>Desulfovibrio falkowii sp. nov., Porphyromonas miyakawae sp. nov., Mediterraneibacter flintii sp. nov. and Owariibacterium komagatae gen. nov., sp. nov., isolated from human faeces.</title>
        <authorList>
            <person name="Hamaguchi T."/>
            <person name="Ohara M."/>
            <person name="Hisatomi A."/>
            <person name="Sekiguchi K."/>
            <person name="Takeda J.I."/>
            <person name="Ueyama J."/>
            <person name="Ito M."/>
            <person name="Nishiwaki H."/>
            <person name="Ogi T."/>
            <person name="Hirayama M."/>
            <person name="Ohkuma M."/>
            <person name="Sakamoto M."/>
            <person name="Ohno K."/>
        </authorList>
    </citation>
    <scope>NUCLEOTIDE SEQUENCE [LARGE SCALE GENOMIC DNA]</scope>
    <source>
        <strain evidence="2 3">13CB8C</strain>
    </source>
</reference>
<gene>
    <name evidence="2" type="ORF">Defa_20650</name>
</gene>
<name>A0ABQ0EA88_9BACT</name>
<sequence length="223" mass="24124">MKSLIWASFVLAIFMVNGCAPQKPLTPEEIAAERARQMAMVTRVYPDKKPEEVLLASARIFSLADDDYTVSHSPTSIQAQRNWLIYLVISAAMGTDTWIVEVAPEGEGTRVVARHSGQAASVTGMAMPTSNGGMSATAVTSPAMQNMTTQPAIYQLFFARLDHLMGKRADWVTCKDAGKLFTDGFLDPFCTVANDRTPDGKSSAQRRANEEQNKSTSGVSIGG</sequence>
<accession>A0ABQ0EA88</accession>
<organism evidence="2 3">
    <name type="scientific">Desulfovibrio falkowii</name>
    <dbReference type="NCBI Taxonomy" id="3136602"/>
    <lineage>
        <taxon>Bacteria</taxon>
        <taxon>Pseudomonadati</taxon>
        <taxon>Thermodesulfobacteriota</taxon>
        <taxon>Desulfovibrionia</taxon>
        <taxon>Desulfovibrionales</taxon>
        <taxon>Desulfovibrionaceae</taxon>
        <taxon>Desulfovibrio</taxon>
    </lineage>
</organism>
<evidence type="ECO:0008006" key="4">
    <source>
        <dbReference type="Google" id="ProtNLM"/>
    </source>
</evidence>
<evidence type="ECO:0000256" key="1">
    <source>
        <dbReference type="SAM" id="MobiDB-lite"/>
    </source>
</evidence>
<comment type="caution">
    <text evidence="2">The sequence shown here is derived from an EMBL/GenBank/DDBJ whole genome shotgun (WGS) entry which is preliminary data.</text>
</comment>
<dbReference type="Proteomes" id="UP001628192">
    <property type="component" value="Unassembled WGS sequence"/>
</dbReference>
<dbReference type="RefSeq" id="WP_407844833.1">
    <property type="nucleotide sequence ID" value="NZ_BAAFSG010000001.1"/>
</dbReference>
<keyword evidence="3" id="KW-1185">Reference proteome</keyword>
<evidence type="ECO:0000313" key="3">
    <source>
        <dbReference type="Proteomes" id="UP001628192"/>
    </source>
</evidence>